<dbReference type="STRING" id="147828.A0A4S2JUJ9"/>
<dbReference type="CDD" id="cd14686">
    <property type="entry name" value="bZIP"/>
    <property type="match status" value="1"/>
</dbReference>
<dbReference type="EMBL" id="SJOL01012685">
    <property type="protein sequence ID" value="TGZ39790.1"/>
    <property type="molecule type" value="Genomic_DNA"/>
</dbReference>
<dbReference type="Pfam" id="PF07716">
    <property type="entry name" value="bZIP_2"/>
    <property type="match status" value="1"/>
</dbReference>
<dbReference type="Proteomes" id="UP000308267">
    <property type="component" value="Unassembled WGS sequence"/>
</dbReference>
<dbReference type="OrthoDB" id="6287778at2759"/>
<feature type="compositionally biased region" description="Basic and acidic residues" evidence="1">
    <location>
        <begin position="8"/>
        <end position="21"/>
    </location>
</feature>
<gene>
    <name evidence="3" type="ORF">CRM22_011255</name>
</gene>
<keyword evidence="4" id="KW-1185">Reference proteome</keyword>
<feature type="region of interest" description="Disordered" evidence="1">
    <location>
        <begin position="328"/>
        <end position="348"/>
    </location>
</feature>
<evidence type="ECO:0000313" key="3">
    <source>
        <dbReference type="EMBL" id="TGZ39790.1"/>
    </source>
</evidence>
<sequence length="412" mass="45621">MLNAPENMKSHKVEPSRESSQKRNVWLGVNLTCKSYNEVYSDAMRTLTDKSCNRFESIALVQGGRPSASHSQLVAGKSEPLVYHSDLNTSHKGADLLESGFILNYLLSEGRPSLTDPGSRGQFSLESSPSICDKDSGTCDQWTTEEPINPYAFCECLEYSAHEKGLIDSIVFPFCAQQTGQLSASMKKRRKSVHNERVDIDAEGLPSSSNSIFVANQPVAQNLCCSDLLGAQQEGNHPFTAASSLDELLDLIVGSAEVSSSDISYIQDAFLNFFEKGEFSKELDEYFTKVLESEGIEVNTNKSGCISPQGGRRSRSLVDEDASSLIDAKKSAERRQRNNEASRRSRAAHKARFQALAHELTKLKVEKRELLIWLREIQMAVKEARRALLSLNPVVSDILPDLSPRFSNSTTQ</sequence>
<dbReference type="Gene3D" id="1.20.5.170">
    <property type="match status" value="1"/>
</dbReference>
<feature type="domain" description="BZIP" evidence="2">
    <location>
        <begin position="328"/>
        <end position="377"/>
    </location>
</feature>
<dbReference type="AlphaFoldDB" id="A0A4S2JUJ9"/>
<reference evidence="3 4" key="1">
    <citation type="journal article" date="2019" name="BMC Genomics">
        <title>New insights from Opisthorchis felineus genome: update on genomics of the epidemiologically important liver flukes.</title>
        <authorList>
            <person name="Ershov N.I."/>
            <person name="Mordvinov V.A."/>
            <person name="Prokhortchouk E.B."/>
            <person name="Pakharukova M.Y."/>
            <person name="Gunbin K.V."/>
            <person name="Ustyantsev K."/>
            <person name="Genaev M.A."/>
            <person name="Blinov A.G."/>
            <person name="Mazur A."/>
            <person name="Boulygina E."/>
            <person name="Tsygankova S."/>
            <person name="Khrameeva E."/>
            <person name="Chekanov N."/>
            <person name="Fan G."/>
            <person name="Xiao A."/>
            <person name="Zhang H."/>
            <person name="Xu X."/>
            <person name="Yang H."/>
            <person name="Solovyev V."/>
            <person name="Lee S.M."/>
            <person name="Liu X."/>
            <person name="Afonnikov D.A."/>
            <person name="Skryabin K.G."/>
        </authorList>
    </citation>
    <scope>NUCLEOTIDE SEQUENCE [LARGE SCALE GENOMIC DNA]</scope>
    <source>
        <strain evidence="3">AK-0245</strain>
        <tissue evidence="3">Whole organism</tissue>
    </source>
</reference>
<name>A0A4S2JUJ9_OPIFE</name>
<organism evidence="3 4">
    <name type="scientific">Opisthorchis felineus</name>
    <dbReference type="NCBI Taxonomy" id="147828"/>
    <lineage>
        <taxon>Eukaryota</taxon>
        <taxon>Metazoa</taxon>
        <taxon>Spiralia</taxon>
        <taxon>Lophotrochozoa</taxon>
        <taxon>Platyhelminthes</taxon>
        <taxon>Trematoda</taxon>
        <taxon>Digenea</taxon>
        <taxon>Opisthorchiida</taxon>
        <taxon>Opisthorchiata</taxon>
        <taxon>Opisthorchiidae</taxon>
        <taxon>Opisthorchis</taxon>
    </lineage>
</organism>
<evidence type="ECO:0000256" key="1">
    <source>
        <dbReference type="SAM" id="MobiDB-lite"/>
    </source>
</evidence>
<proteinExistence type="predicted"/>
<evidence type="ECO:0000313" key="4">
    <source>
        <dbReference type="Proteomes" id="UP000308267"/>
    </source>
</evidence>
<feature type="region of interest" description="Disordered" evidence="1">
    <location>
        <begin position="1"/>
        <end position="21"/>
    </location>
</feature>
<comment type="caution">
    <text evidence="3">The sequence shown here is derived from an EMBL/GenBank/DDBJ whole genome shotgun (WGS) entry which is preliminary data.</text>
</comment>
<dbReference type="SUPFAM" id="SSF57959">
    <property type="entry name" value="Leucine zipper domain"/>
    <property type="match status" value="1"/>
</dbReference>
<evidence type="ECO:0000259" key="2">
    <source>
        <dbReference type="Pfam" id="PF07716"/>
    </source>
</evidence>
<accession>A0A4S2JUJ9</accession>
<protein>
    <recommendedName>
        <fullName evidence="2">BZIP domain-containing protein</fullName>
    </recommendedName>
</protein>
<dbReference type="InterPro" id="IPR004827">
    <property type="entry name" value="bZIP"/>
</dbReference>
<feature type="compositionally biased region" description="Basic and acidic residues" evidence="1">
    <location>
        <begin position="328"/>
        <end position="343"/>
    </location>
</feature>
<dbReference type="InterPro" id="IPR046347">
    <property type="entry name" value="bZIP_sf"/>
</dbReference>
<dbReference type="GO" id="GO:0003700">
    <property type="term" value="F:DNA-binding transcription factor activity"/>
    <property type="evidence" value="ECO:0007669"/>
    <property type="project" value="InterPro"/>
</dbReference>
<feature type="region of interest" description="Disordered" evidence="1">
    <location>
        <begin position="302"/>
        <end position="321"/>
    </location>
</feature>